<accession>A0A2C5WW54</accession>
<comment type="caution">
    <text evidence="1">The sequence shown here is derived from an EMBL/GenBank/DDBJ whole genome shotgun (WGS) entry which is preliminary data.</text>
</comment>
<dbReference type="EMBL" id="APWK03000050">
    <property type="protein sequence ID" value="PHH53049.1"/>
    <property type="molecule type" value="Genomic_DNA"/>
</dbReference>
<reference evidence="1 2" key="1">
    <citation type="journal article" date="2013" name="Fungal Biol.">
        <title>Analysis of microsatellite markers in the genome of the plant pathogen Ceratocystis fimbriata.</title>
        <authorList>
            <person name="Simpson M.C."/>
            <person name="Wilken P.M."/>
            <person name="Coetzee M.P."/>
            <person name="Wingfield M.J."/>
            <person name="Wingfield B.D."/>
        </authorList>
    </citation>
    <scope>NUCLEOTIDE SEQUENCE [LARGE SCALE GENOMIC DNA]</scope>
    <source>
        <strain evidence="1 2">CBS 114723</strain>
    </source>
</reference>
<dbReference type="Proteomes" id="UP000222788">
    <property type="component" value="Unassembled WGS sequence"/>
</dbReference>
<sequence length="64" mass="7203">MYACTISNRRAARLLRTSVLARSSQVTLVSCISRRQLYPPLVSANHLSIAEMRLPAAYRAVRSR</sequence>
<evidence type="ECO:0000313" key="1">
    <source>
        <dbReference type="EMBL" id="PHH53049.1"/>
    </source>
</evidence>
<keyword evidence="2" id="KW-1185">Reference proteome</keyword>
<proteinExistence type="predicted"/>
<name>A0A2C5WW54_9PEZI</name>
<reference evidence="1 2" key="2">
    <citation type="journal article" date="2013" name="IMA Fungus">
        <title>IMA Genome-F 1: Ceratocystis fimbriata: Draft nuclear genome sequence for the plant pathogen, Ceratocystis fimbriata.</title>
        <authorList>
            <person name="Wilken P.M."/>
            <person name="Steenkamp E.T."/>
            <person name="Wingfield M.J."/>
            <person name="de Beer Z.W."/>
            <person name="Wingfield B.D."/>
        </authorList>
    </citation>
    <scope>NUCLEOTIDE SEQUENCE [LARGE SCALE GENOMIC DNA]</scope>
    <source>
        <strain evidence="1 2">CBS 114723</strain>
    </source>
</reference>
<protein>
    <submittedName>
        <fullName evidence="1">Uncharacterized protein</fullName>
    </submittedName>
</protein>
<gene>
    <name evidence="1" type="ORF">CFIMG_004588RA</name>
</gene>
<evidence type="ECO:0000313" key="2">
    <source>
        <dbReference type="Proteomes" id="UP000222788"/>
    </source>
</evidence>
<organism evidence="1 2">
    <name type="scientific">Ceratocystis fimbriata CBS 114723</name>
    <dbReference type="NCBI Taxonomy" id="1035309"/>
    <lineage>
        <taxon>Eukaryota</taxon>
        <taxon>Fungi</taxon>
        <taxon>Dikarya</taxon>
        <taxon>Ascomycota</taxon>
        <taxon>Pezizomycotina</taxon>
        <taxon>Sordariomycetes</taxon>
        <taxon>Hypocreomycetidae</taxon>
        <taxon>Microascales</taxon>
        <taxon>Ceratocystidaceae</taxon>
        <taxon>Ceratocystis</taxon>
    </lineage>
</organism>
<dbReference type="AlphaFoldDB" id="A0A2C5WW54"/>